<accession>A0ABQ4QJL0</accession>
<evidence type="ECO:0000313" key="2">
    <source>
        <dbReference type="Proteomes" id="UP001055117"/>
    </source>
</evidence>
<name>A0ABQ4QJL0_9HYPH</name>
<reference evidence="1 2" key="1">
    <citation type="journal article" date="2021" name="Front. Microbiol.">
        <title>Comprehensive Comparative Genomics and Phenotyping of Methylobacterium Species.</title>
        <authorList>
            <person name="Alessa O."/>
            <person name="Ogura Y."/>
            <person name="Fujitani Y."/>
            <person name="Takami H."/>
            <person name="Hayashi T."/>
            <person name="Sahin N."/>
            <person name="Tani A."/>
        </authorList>
    </citation>
    <scope>NUCLEOTIDE SEQUENCE [LARGE SCALE GENOMIC DNA]</scope>
    <source>
        <strain evidence="1 2">DSM 23679</strain>
    </source>
</reference>
<organism evidence="1 2">
    <name type="scientific">Methylobacterium cerastii</name>
    <dbReference type="NCBI Taxonomy" id="932741"/>
    <lineage>
        <taxon>Bacteria</taxon>
        <taxon>Pseudomonadati</taxon>
        <taxon>Pseudomonadota</taxon>
        <taxon>Alphaproteobacteria</taxon>
        <taxon>Hyphomicrobiales</taxon>
        <taxon>Methylobacteriaceae</taxon>
        <taxon>Methylobacterium</taxon>
    </lineage>
</organism>
<dbReference type="EMBL" id="BPQG01000044">
    <property type="protein sequence ID" value="GJD45037.1"/>
    <property type="molecule type" value="Genomic_DNA"/>
</dbReference>
<evidence type="ECO:0000313" key="1">
    <source>
        <dbReference type="EMBL" id="GJD45037.1"/>
    </source>
</evidence>
<keyword evidence="2" id="KW-1185">Reference proteome</keyword>
<dbReference type="Proteomes" id="UP001055117">
    <property type="component" value="Unassembled WGS sequence"/>
</dbReference>
<sequence>MPKAAANTDTNGPIPGRSRFEAVMEAAERSGLLADKSTRISSRISPALLDQAKRRTGIAADTDLIAFALDDDFATVFEAVGGTVDPDLKLGF</sequence>
<proteinExistence type="predicted"/>
<comment type="caution">
    <text evidence="1">The sequence shown here is derived from an EMBL/GenBank/DDBJ whole genome shotgun (WGS) entry which is preliminary data.</text>
</comment>
<gene>
    <name evidence="1" type="ORF">AFCDBAGC_2906</name>
</gene>
<dbReference type="RefSeq" id="WP_238272423.1">
    <property type="nucleotide sequence ID" value="NZ_BPQG01000044.1"/>
</dbReference>
<protein>
    <submittedName>
        <fullName evidence="1">Uncharacterized protein</fullName>
    </submittedName>
</protein>